<dbReference type="Proteomes" id="UP000612585">
    <property type="component" value="Unassembled WGS sequence"/>
</dbReference>
<comment type="caution">
    <text evidence="2">The sequence shown here is derived from an EMBL/GenBank/DDBJ whole genome shotgun (WGS) entry which is preliminary data.</text>
</comment>
<protein>
    <submittedName>
        <fullName evidence="2">Uncharacterized protein</fullName>
    </submittedName>
</protein>
<reference evidence="2" key="1">
    <citation type="submission" date="2021-01" db="EMBL/GenBank/DDBJ databases">
        <title>Whole genome shotgun sequence of Virgisporangium aurantiacum NBRC 16421.</title>
        <authorList>
            <person name="Komaki H."/>
            <person name="Tamura T."/>
        </authorList>
    </citation>
    <scope>NUCLEOTIDE SEQUENCE</scope>
    <source>
        <strain evidence="2">NBRC 16421</strain>
    </source>
</reference>
<evidence type="ECO:0000313" key="2">
    <source>
        <dbReference type="EMBL" id="GIJ62157.1"/>
    </source>
</evidence>
<accession>A0A8J4E7V6</accession>
<dbReference type="EMBL" id="BOPG01000075">
    <property type="protein sequence ID" value="GIJ62157.1"/>
    <property type="molecule type" value="Genomic_DNA"/>
</dbReference>
<name>A0A8J4E7V6_9ACTN</name>
<feature type="region of interest" description="Disordered" evidence="1">
    <location>
        <begin position="74"/>
        <end position="100"/>
    </location>
</feature>
<keyword evidence="3" id="KW-1185">Reference proteome</keyword>
<dbReference type="AlphaFoldDB" id="A0A8J4E7V6"/>
<evidence type="ECO:0000313" key="3">
    <source>
        <dbReference type="Proteomes" id="UP000612585"/>
    </source>
</evidence>
<gene>
    <name evidence="2" type="ORF">Vau01_096730</name>
</gene>
<evidence type="ECO:0000256" key="1">
    <source>
        <dbReference type="SAM" id="MobiDB-lite"/>
    </source>
</evidence>
<proteinExistence type="predicted"/>
<dbReference type="RefSeq" id="WP_204007614.1">
    <property type="nucleotide sequence ID" value="NZ_BOPG01000075.1"/>
</dbReference>
<organism evidence="2 3">
    <name type="scientific">Virgisporangium aurantiacum</name>
    <dbReference type="NCBI Taxonomy" id="175570"/>
    <lineage>
        <taxon>Bacteria</taxon>
        <taxon>Bacillati</taxon>
        <taxon>Actinomycetota</taxon>
        <taxon>Actinomycetes</taxon>
        <taxon>Micromonosporales</taxon>
        <taxon>Micromonosporaceae</taxon>
        <taxon>Virgisporangium</taxon>
    </lineage>
</organism>
<sequence>MPASRRICHTADAATLGAREDLWAEPLQGRTGQRLEQSGLRRPIGRLESDLLVVEMALQHEEFGVLVMVAAGRSRSSATRAGSDDRRSAAHSAVPRRENQNDARVVLQSVRIVYPFSTQVVTVSIVDLGRVFPVDAQPTRHANWHESNHRRDN</sequence>